<protein>
    <submittedName>
        <fullName evidence="1">Uncharacterized protein</fullName>
    </submittedName>
</protein>
<dbReference type="EMBL" id="JQGA01000072">
    <property type="protein sequence ID" value="KGO77975.1"/>
    <property type="molecule type" value="Genomic_DNA"/>
</dbReference>
<comment type="caution">
    <text evidence="1">The sequence shown here is derived from an EMBL/GenBank/DDBJ whole genome shotgun (WGS) entry which is preliminary data.</text>
</comment>
<proteinExistence type="predicted"/>
<accession>A0A0A2LNU0</accession>
<name>A0A0A2LNU0_PENIT</name>
<evidence type="ECO:0000313" key="1">
    <source>
        <dbReference type="EMBL" id="KGO77975.1"/>
    </source>
</evidence>
<keyword evidence="2" id="KW-1185">Reference proteome</keyword>
<sequence>MTSAWNDTVPFALVNDKNELESTDVLSTDSSSLPITLCCA</sequence>
<reference evidence="1 2" key="1">
    <citation type="journal article" date="2015" name="Mol. Plant Microbe Interact.">
        <title>Genome, transcriptome, and functional analyses of Penicillium expansum provide new insights into secondary metabolism and pathogenicity.</title>
        <authorList>
            <person name="Ballester A.R."/>
            <person name="Marcet-Houben M."/>
            <person name="Levin E."/>
            <person name="Sela N."/>
            <person name="Selma-Lazaro C."/>
            <person name="Carmona L."/>
            <person name="Wisniewski M."/>
            <person name="Droby S."/>
            <person name="Gonzalez-Candelas L."/>
            <person name="Gabaldon T."/>
        </authorList>
    </citation>
    <scope>NUCLEOTIDE SEQUENCE [LARGE SCALE GENOMIC DNA]</scope>
    <source>
        <strain evidence="1 2">PHI-1</strain>
    </source>
</reference>
<dbReference type="HOGENOM" id="CLU_3299586_0_0_1"/>
<gene>
    <name evidence="1" type="ORF">PITC_025030</name>
</gene>
<dbReference type="Proteomes" id="UP000030104">
    <property type="component" value="Unassembled WGS sequence"/>
</dbReference>
<organism evidence="1 2">
    <name type="scientific">Penicillium italicum</name>
    <name type="common">Blue mold</name>
    <dbReference type="NCBI Taxonomy" id="40296"/>
    <lineage>
        <taxon>Eukaryota</taxon>
        <taxon>Fungi</taxon>
        <taxon>Dikarya</taxon>
        <taxon>Ascomycota</taxon>
        <taxon>Pezizomycotina</taxon>
        <taxon>Eurotiomycetes</taxon>
        <taxon>Eurotiomycetidae</taxon>
        <taxon>Eurotiales</taxon>
        <taxon>Aspergillaceae</taxon>
        <taxon>Penicillium</taxon>
    </lineage>
</organism>
<dbReference type="AlphaFoldDB" id="A0A0A2LNU0"/>
<evidence type="ECO:0000313" key="2">
    <source>
        <dbReference type="Proteomes" id="UP000030104"/>
    </source>
</evidence>